<keyword evidence="1" id="KW-0812">Transmembrane</keyword>
<keyword evidence="1" id="KW-0472">Membrane</keyword>
<organism evidence="2">
    <name type="scientific">Cacopsylla melanoneura</name>
    <dbReference type="NCBI Taxonomy" id="428564"/>
    <lineage>
        <taxon>Eukaryota</taxon>
        <taxon>Metazoa</taxon>
        <taxon>Ecdysozoa</taxon>
        <taxon>Arthropoda</taxon>
        <taxon>Hexapoda</taxon>
        <taxon>Insecta</taxon>
        <taxon>Pterygota</taxon>
        <taxon>Neoptera</taxon>
        <taxon>Paraneoptera</taxon>
        <taxon>Hemiptera</taxon>
        <taxon>Sternorrhyncha</taxon>
        <taxon>Psylloidea</taxon>
        <taxon>Psyllidae</taxon>
        <taxon>Psyllinae</taxon>
        <taxon>Cacopsylla</taxon>
    </lineage>
</organism>
<dbReference type="AlphaFoldDB" id="A0A8D8M8V4"/>
<name>A0A8D8M8V4_9HEMI</name>
<reference evidence="2" key="1">
    <citation type="submission" date="2021-05" db="EMBL/GenBank/DDBJ databases">
        <authorList>
            <person name="Alioto T."/>
            <person name="Alioto T."/>
            <person name="Gomez Garrido J."/>
        </authorList>
    </citation>
    <scope>NUCLEOTIDE SEQUENCE</scope>
</reference>
<evidence type="ECO:0000256" key="1">
    <source>
        <dbReference type="SAM" id="Phobius"/>
    </source>
</evidence>
<accession>A0A8D8M8V4</accession>
<evidence type="ECO:0000313" key="2">
    <source>
        <dbReference type="EMBL" id="CAG6624184.1"/>
    </source>
</evidence>
<sequence>MLCKIKQHTIILGTLSNFTRTIYCNIGNLLFTCPKHRSMMTLSFFRRLLKAISSFSIGFLYGVIKLGSMPYPESANRTKLSICLSLAQVSESFQILLLWTDPGQLASTLVNFSSPLTVH</sequence>
<dbReference type="EMBL" id="HBUF01056586">
    <property type="protein sequence ID" value="CAG6624184.1"/>
    <property type="molecule type" value="Transcribed_RNA"/>
</dbReference>
<feature type="transmembrane region" description="Helical" evidence="1">
    <location>
        <begin position="44"/>
        <end position="64"/>
    </location>
</feature>
<proteinExistence type="predicted"/>
<protein>
    <submittedName>
        <fullName evidence="2">Uncharacterized protein</fullName>
    </submittedName>
</protein>
<keyword evidence="1" id="KW-1133">Transmembrane helix</keyword>